<protein>
    <submittedName>
        <fullName evidence="1">Uncharacterized protein</fullName>
    </submittedName>
</protein>
<dbReference type="OrthoDB" id="16066at2759"/>
<proteinExistence type="predicted"/>
<reference evidence="1 2" key="1">
    <citation type="journal article" date="2019" name="Commun. Biol.">
        <title>The bagworm genome reveals a unique fibroin gene that provides high tensile strength.</title>
        <authorList>
            <person name="Kono N."/>
            <person name="Nakamura H."/>
            <person name="Ohtoshi R."/>
            <person name="Tomita M."/>
            <person name="Numata K."/>
            <person name="Arakawa K."/>
        </authorList>
    </citation>
    <scope>NUCLEOTIDE SEQUENCE [LARGE SCALE GENOMIC DNA]</scope>
</reference>
<gene>
    <name evidence="1" type="ORF">EVAR_40696_1</name>
</gene>
<dbReference type="Proteomes" id="UP000299102">
    <property type="component" value="Unassembled WGS sequence"/>
</dbReference>
<dbReference type="EMBL" id="BGZK01000758">
    <property type="protein sequence ID" value="GBP59311.1"/>
    <property type="molecule type" value="Genomic_DNA"/>
</dbReference>
<evidence type="ECO:0000313" key="2">
    <source>
        <dbReference type="Proteomes" id="UP000299102"/>
    </source>
</evidence>
<keyword evidence="2" id="KW-1185">Reference proteome</keyword>
<sequence>MLEVSLMGTARNKEMRRSTEVIEMSQQAVKLKLLSPSVLDIRLFSDLDVLNMYIFNPFYGNSAIAVNGGPNIAFSLDCRSESEEGRVLGGLTVLEWKGRVPSFLCLSLSLLGGLTMPEWKGRVPLTRSHCERIT</sequence>
<evidence type="ECO:0000313" key="1">
    <source>
        <dbReference type="EMBL" id="GBP59311.1"/>
    </source>
</evidence>
<organism evidence="1 2">
    <name type="scientific">Eumeta variegata</name>
    <name type="common">Bagworm moth</name>
    <name type="synonym">Eumeta japonica</name>
    <dbReference type="NCBI Taxonomy" id="151549"/>
    <lineage>
        <taxon>Eukaryota</taxon>
        <taxon>Metazoa</taxon>
        <taxon>Ecdysozoa</taxon>
        <taxon>Arthropoda</taxon>
        <taxon>Hexapoda</taxon>
        <taxon>Insecta</taxon>
        <taxon>Pterygota</taxon>
        <taxon>Neoptera</taxon>
        <taxon>Endopterygota</taxon>
        <taxon>Lepidoptera</taxon>
        <taxon>Glossata</taxon>
        <taxon>Ditrysia</taxon>
        <taxon>Tineoidea</taxon>
        <taxon>Psychidae</taxon>
        <taxon>Oiketicinae</taxon>
        <taxon>Eumeta</taxon>
    </lineage>
</organism>
<dbReference type="AlphaFoldDB" id="A0A4C1X6A8"/>
<accession>A0A4C1X6A8</accession>
<comment type="caution">
    <text evidence="1">The sequence shown here is derived from an EMBL/GenBank/DDBJ whole genome shotgun (WGS) entry which is preliminary data.</text>
</comment>
<name>A0A4C1X6A8_EUMVA</name>